<accession>A0A8S3VBS5</accession>
<evidence type="ECO:0000313" key="3">
    <source>
        <dbReference type="Proteomes" id="UP000683360"/>
    </source>
</evidence>
<dbReference type="Proteomes" id="UP000683360">
    <property type="component" value="Unassembled WGS sequence"/>
</dbReference>
<reference evidence="2" key="1">
    <citation type="submission" date="2021-03" db="EMBL/GenBank/DDBJ databases">
        <authorList>
            <person name="Bekaert M."/>
        </authorList>
    </citation>
    <scope>NUCLEOTIDE SEQUENCE</scope>
</reference>
<feature type="region of interest" description="Disordered" evidence="1">
    <location>
        <begin position="59"/>
        <end position="81"/>
    </location>
</feature>
<feature type="region of interest" description="Disordered" evidence="1">
    <location>
        <begin position="1"/>
        <end position="23"/>
    </location>
</feature>
<comment type="caution">
    <text evidence="2">The sequence shown here is derived from an EMBL/GenBank/DDBJ whole genome shotgun (WGS) entry which is preliminary data.</text>
</comment>
<dbReference type="EMBL" id="CAJPWZ010003093">
    <property type="protein sequence ID" value="CAG2251556.1"/>
    <property type="molecule type" value="Genomic_DNA"/>
</dbReference>
<feature type="compositionally biased region" description="Acidic residues" evidence="1">
    <location>
        <begin position="200"/>
        <end position="224"/>
    </location>
</feature>
<organism evidence="2 3">
    <name type="scientific">Mytilus edulis</name>
    <name type="common">Blue mussel</name>
    <dbReference type="NCBI Taxonomy" id="6550"/>
    <lineage>
        <taxon>Eukaryota</taxon>
        <taxon>Metazoa</taxon>
        <taxon>Spiralia</taxon>
        <taxon>Lophotrochozoa</taxon>
        <taxon>Mollusca</taxon>
        <taxon>Bivalvia</taxon>
        <taxon>Autobranchia</taxon>
        <taxon>Pteriomorphia</taxon>
        <taxon>Mytilida</taxon>
        <taxon>Mytiloidea</taxon>
        <taxon>Mytilidae</taxon>
        <taxon>Mytilinae</taxon>
        <taxon>Mytilus</taxon>
    </lineage>
</organism>
<gene>
    <name evidence="2" type="ORF">MEDL_63211</name>
</gene>
<dbReference type="OrthoDB" id="10553122at2759"/>
<name>A0A8S3VBS5_MYTED</name>
<protein>
    <submittedName>
        <fullName evidence="2">Uncharacterized protein</fullName>
    </submittedName>
</protein>
<evidence type="ECO:0000313" key="2">
    <source>
        <dbReference type="EMBL" id="CAG2251556.1"/>
    </source>
</evidence>
<proteinExistence type="predicted"/>
<keyword evidence="3" id="KW-1185">Reference proteome</keyword>
<dbReference type="AlphaFoldDB" id="A0A8S3VBS5"/>
<feature type="compositionally biased region" description="Acidic residues" evidence="1">
    <location>
        <begin position="65"/>
        <end position="81"/>
    </location>
</feature>
<feature type="region of interest" description="Disordered" evidence="1">
    <location>
        <begin position="194"/>
        <end position="226"/>
    </location>
</feature>
<evidence type="ECO:0000256" key="1">
    <source>
        <dbReference type="SAM" id="MobiDB-lite"/>
    </source>
</evidence>
<sequence length="234" mass="25614">MEQAVPQVLGPLEPDEPAEDQSAQVVAEHDFIKPNSENYVQAATAALKAVRTAKQALIDSLQSGGDDDDDNYTSDNDESDCDRDIQYQINSLAQLTESCLDGETIGQKFFNKMTGGKIQKEAVVENTKKRKICYSSKTKVPEDQPCISHIVMMEQAVPQVLGPLEPDEPAEDQSAQVAATAALKAVRTAKQTLIDSLQSGDDDDDDDDDNYTSDNDESDCDSEITENIVDNFFI</sequence>